<organism evidence="2 3">
    <name type="scientific">Coniochaeta pulveracea</name>
    <dbReference type="NCBI Taxonomy" id="177199"/>
    <lineage>
        <taxon>Eukaryota</taxon>
        <taxon>Fungi</taxon>
        <taxon>Dikarya</taxon>
        <taxon>Ascomycota</taxon>
        <taxon>Pezizomycotina</taxon>
        <taxon>Sordariomycetes</taxon>
        <taxon>Sordariomycetidae</taxon>
        <taxon>Coniochaetales</taxon>
        <taxon>Coniochaetaceae</taxon>
        <taxon>Coniochaeta</taxon>
    </lineage>
</organism>
<gene>
    <name evidence="2" type="ORF">DL546_000405</name>
</gene>
<evidence type="ECO:0000256" key="1">
    <source>
        <dbReference type="SAM" id="MobiDB-lite"/>
    </source>
</evidence>
<dbReference type="EMBL" id="QVQW01000073">
    <property type="protein sequence ID" value="RKU41490.1"/>
    <property type="molecule type" value="Genomic_DNA"/>
</dbReference>
<evidence type="ECO:0000313" key="2">
    <source>
        <dbReference type="EMBL" id="RKU41490.1"/>
    </source>
</evidence>
<keyword evidence="3" id="KW-1185">Reference proteome</keyword>
<feature type="region of interest" description="Disordered" evidence="1">
    <location>
        <begin position="1"/>
        <end position="44"/>
    </location>
</feature>
<protein>
    <submittedName>
        <fullName evidence="2">Uncharacterized protein</fullName>
    </submittedName>
</protein>
<comment type="caution">
    <text evidence="2">The sequence shown here is derived from an EMBL/GenBank/DDBJ whole genome shotgun (WGS) entry which is preliminary data.</text>
</comment>
<proteinExistence type="predicted"/>
<sequence>MNLSTSVRRSKTFVSVTPPLHGEGMPDSSHGWRTEPPEKKGIERPNVSSMSWYVVAVDQPPLYGHLDRKPRSMILEQAVDDLLDGTYGDHVWQVLPQSPPKRCCTFTRAPDAAQST</sequence>
<reference evidence="2 3" key="1">
    <citation type="submission" date="2018-08" db="EMBL/GenBank/DDBJ databases">
        <title>Draft genome of the lignicolous fungus Coniochaeta pulveracea.</title>
        <authorList>
            <person name="Borstlap C.J."/>
            <person name="De Witt R.N."/>
            <person name="Botha A."/>
            <person name="Volschenk H."/>
        </authorList>
    </citation>
    <scope>NUCLEOTIDE SEQUENCE [LARGE SCALE GENOMIC DNA]</scope>
    <source>
        <strain evidence="2 3">CAB683</strain>
    </source>
</reference>
<feature type="compositionally biased region" description="Polar residues" evidence="1">
    <location>
        <begin position="1"/>
        <end position="15"/>
    </location>
</feature>
<accession>A0A420Y149</accession>
<dbReference type="Proteomes" id="UP000275385">
    <property type="component" value="Unassembled WGS sequence"/>
</dbReference>
<evidence type="ECO:0000313" key="3">
    <source>
        <dbReference type="Proteomes" id="UP000275385"/>
    </source>
</evidence>
<feature type="compositionally biased region" description="Basic and acidic residues" evidence="1">
    <location>
        <begin position="30"/>
        <end position="43"/>
    </location>
</feature>
<name>A0A420Y149_9PEZI</name>
<dbReference type="AlphaFoldDB" id="A0A420Y149"/>